<dbReference type="EMBL" id="MOXJ01000025">
    <property type="protein sequence ID" value="PDO09860.1"/>
    <property type="molecule type" value="Genomic_DNA"/>
</dbReference>
<evidence type="ECO:0000256" key="5">
    <source>
        <dbReference type="ARBA" id="ARBA00022927"/>
    </source>
</evidence>
<evidence type="ECO:0000313" key="11">
    <source>
        <dbReference type="Proteomes" id="UP000243688"/>
    </source>
</evidence>
<evidence type="ECO:0000256" key="2">
    <source>
        <dbReference type="ARBA" id="ARBA00022448"/>
    </source>
</evidence>
<dbReference type="InterPro" id="IPR003369">
    <property type="entry name" value="TatA/B/E"/>
</dbReference>
<dbReference type="Pfam" id="PF02416">
    <property type="entry name" value="TatA_B_E"/>
    <property type="match status" value="1"/>
</dbReference>
<dbReference type="AlphaFoldDB" id="A0A2A6DY87"/>
<sequence length="63" mass="6727">MSGIGIPGLILILVIALLLFGPRKLPELGGAFGRMLAEFRKGAKEVAESLETEEESLEKATKS</sequence>
<dbReference type="PANTHER" id="PTHR42982">
    <property type="entry name" value="SEC-INDEPENDENT PROTEIN TRANSLOCASE PROTEIN TATA"/>
    <property type="match status" value="1"/>
</dbReference>
<evidence type="ECO:0000256" key="9">
    <source>
        <dbReference type="HAMAP-Rule" id="MF_00236"/>
    </source>
</evidence>
<dbReference type="GO" id="GO:0043953">
    <property type="term" value="P:protein transport by the Tat complex"/>
    <property type="evidence" value="ECO:0007669"/>
    <property type="project" value="UniProtKB-UniRule"/>
</dbReference>
<accession>A0A2A6DY87</accession>
<keyword evidence="8 9" id="KW-0472">Membrane</keyword>
<gene>
    <name evidence="9" type="primary">tatA</name>
    <name evidence="10" type="ORF">BLM47_10175</name>
</gene>
<dbReference type="GO" id="GO:0008320">
    <property type="term" value="F:protein transmembrane transporter activity"/>
    <property type="evidence" value="ECO:0007669"/>
    <property type="project" value="UniProtKB-UniRule"/>
</dbReference>
<proteinExistence type="inferred from homology"/>
<dbReference type="NCBIfam" id="NF011430">
    <property type="entry name" value="PRK14861.1"/>
    <property type="match status" value="1"/>
</dbReference>
<comment type="caution">
    <text evidence="10">The sequence shown here is derived from an EMBL/GenBank/DDBJ whole genome shotgun (WGS) entry which is preliminary data.</text>
</comment>
<keyword evidence="6 9" id="KW-1133">Transmembrane helix</keyword>
<evidence type="ECO:0000256" key="1">
    <source>
        <dbReference type="ARBA" id="ARBA00004162"/>
    </source>
</evidence>
<comment type="subunit">
    <text evidence="9">Forms a complex with TatC.</text>
</comment>
<dbReference type="InterPro" id="IPR006312">
    <property type="entry name" value="TatA/E"/>
</dbReference>
<evidence type="ECO:0000256" key="3">
    <source>
        <dbReference type="ARBA" id="ARBA00022475"/>
    </source>
</evidence>
<keyword evidence="7 9" id="KW-0811">Translocation</keyword>
<name>A0A2A6DY87_9BACL</name>
<keyword evidence="5 9" id="KW-0653">Protein transport</keyword>
<comment type="similarity">
    <text evidence="9">Belongs to the TatA/E family.</text>
</comment>
<dbReference type="HAMAP" id="MF_00236">
    <property type="entry name" value="TatA_E"/>
    <property type="match status" value="1"/>
</dbReference>
<comment type="function">
    <text evidence="9">Part of the twin-arginine translocation (Tat) system that transports large folded proteins containing a characteristic twin-arginine motif in their signal peptide across membranes. TatA could form the protein-conducting channel of the Tat system.</text>
</comment>
<feature type="transmembrane region" description="Helical" evidence="9">
    <location>
        <begin position="6"/>
        <end position="25"/>
    </location>
</feature>
<keyword evidence="3 9" id="KW-1003">Cell membrane</keyword>
<keyword evidence="2 9" id="KW-0813">Transport</keyword>
<reference evidence="10 11" key="1">
    <citation type="submission" date="2016-12" db="EMBL/GenBank/DDBJ databases">
        <title>Candidatus Reconcilibacillus cellulovorans genome.</title>
        <authorList>
            <person name="Kolinko S."/>
            <person name="Wu Y.-W."/>
            <person name="Tachea F."/>
            <person name="Denzel E."/>
            <person name="Hiras J."/>
            <person name="Baecker N."/>
            <person name="Chan L.J."/>
            <person name="Eichorst S.A."/>
            <person name="Frey D."/>
            <person name="Adams P.D."/>
            <person name="Pray T."/>
            <person name="Tanjore D."/>
            <person name="Petzold C.J."/>
            <person name="Gladden J.M."/>
            <person name="Simmons B.A."/>
            <person name="Singer S.W."/>
        </authorList>
    </citation>
    <scope>NUCLEOTIDE SEQUENCE [LARGE SCALE GENOMIC DNA]</scope>
    <source>
        <strain evidence="10">JTherm</strain>
    </source>
</reference>
<keyword evidence="4 9" id="KW-0812">Transmembrane</keyword>
<evidence type="ECO:0000256" key="8">
    <source>
        <dbReference type="ARBA" id="ARBA00023136"/>
    </source>
</evidence>
<evidence type="ECO:0000256" key="4">
    <source>
        <dbReference type="ARBA" id="ARBA00022692"/>
    </source>
</evidence>
<evidence type="ECO:0000256" key="6">
    <source>
        <dbReference type="ARBA" id="ARBA00022989"/>
    </source>
</evidence>
<dbReference type="PRINTS" id="PR01506">
    <property type="entry name" value="TATBPROTEIN"/>
</dbReference>
<comment type="subcellular location">
    <subcellularLocation>
        <location evidence="1 9">Cell membrane</location>
        <topology evidence="1 9">Single-pass membrane protein</topology>
    </subcellularLocation>
</comment>
<protein>
    <recommendedName>
        <fullName evidence="9">Sec-independent protein translocase protein TatA</fullName>
    </recommendedName>
</protein>
<dbReference type="Gene3D" id="1.20.5.3310">
    <property type="match status" value="1"/>
</dbReference>
<dbReference type="GO" id="GO:0033281">
    <property type="term" value="C:TAT protein transport complex"/>
    <property type="evidence" value="ECO:0007669"/>
    <property type="project" value="UniProtKB-UniRule"/>
</dbReference>
<dbReference type="PANTHER" id="PTHR42982:SF1">
    <property type="entry name" value="SEC-INDEPENDENT PROTEIN TRANSLOCASE PROTEIN TATA"/>
    <property type="match status" value="1"/>
</dbReference>
<dbReference type="NCBIfam" id="TIGR01411">
    <property type="entry name" value="tatAE"/>
    <property type="match status" value="1"/>
</dbReference>
<evidence type="ECO:0000313" key="10">
    <source>
        <dbReference type="EMBL" id="PDO09860.1"/>
    </source>
</evidence>
<evidence type="ECO:0000256" key="7">
    <source>
        <dbReference type="ARBA" id="ARBA00023010"/>
    </source>
</evidence>
<dbReference type="Proteomes" id="UP000243688">
    <property type="component" value="Unassembled WGS sequence"/>
</dbReference>
<organism evidence="10 11">
    <name type="scientific">Candidatus Reconcilbacillus cellulovorans</name>
    <dbReference type="NCBI Taxonomy" id="1906605"/>
    <lineage>
        <taxon>Bacteria</taxon>
        <taxon>Bacillati</taxon>
        <taxon>Bacillota</taxon>
        <taxon>Bacilli</taxon>
        <taxon>Bacillales</taxon>
        <taxon>Paenibacillaceae</taxon>
        <taxon>Candidatus Reconcilbacillus</taxon>
    </lineage>
</organism>